<gene>
    <name evidence="6" type="ORF">ACHHYP_14570</name>
</gene>
<name>A0A1V9YCU9_ACHHY</name>
<evidence type="ECO:0000259" key="5">
    <source>
        <dbReference type="PROSITE" id="PS50026"/>
    </source>
</evidence>
<feature type="disulfide bond" evidence="3">
    <location>
        <begin position="382"/>
        <end position="391"/>
    </location>
</feature>
<dbReference type="PANTHER" id="PTHR14949">
    <property type="entry name" value="EGF-LIKE-DOMAIN, MULTIPLE 7, 8"/>
    <property type="match status" value="1"/>
</dbReference>
<dbReference type="PROSITE" id="PS50026">
    <property type="entry name" value="EGF_3"/>
    <property type="match status" value="3"/>
</dbReference>
<feature type="signal peptide" evidence="4">
    <location>
        <begin position="1"/>
        <end position="20"/>
    </location>
</feature>
<dbReference type="InterPro" id="IPR050969">
    <property type="entry name" value="Dev_Signal_Modulators"/>
</dbReference>
<feature type="domain" description="EGF-like" evidence="5">
    <location>
        <begin position="356"/>
        <end position="392"/>
    </location>
</feature>
<comment type="caution">
    <text evidence="3">Lacks conserved residue(s) required for the propagation of feature annotation.</text>
</comment>
<dbReference type="PROSITE" id="PS00022">
    <property type="entry name" value="EGF_1"/>
    <property type="match status" value="2"/>
</dbReference>
<reference evidence="6 7" key="1">
    <citation type="journal article" date="2014" name="Genome Biol. Evol.">
        <title>The secreted proteins of Achlya hypogyna and Thraustotheca clavata identify the ancestral oomycete secretome and reveal gene acquisitions by horizontal gene transfer.</title>
        <authorList>
            <person name="Misner I."/>
            <person name="Blouin N."/>
            <person name="Leonard G."/>
            <person name="Richards T.A."/>
            <person name="Lane C.E."/>
        </authorList>
    </citation>
    <scope>NUCLEOTIDE SEQUENCE [LARGE SCALE GENOMIC DNA]</scope>
    <source>
        <strain evidence="6 7">ATCC 48635</strain>
    </source>
</reference>
<organism evidence="6 7">
    <name type="scientific">Achlya hypogyna</name>
    <name type="common">Oomycete</name>
    <name type="synonym">Protoachlya hypogyna</name>
    <dbReference type="NCBI Taxonomy" id="1202772"/>
    <lineage>
        <taxon>Eukaryota</taxon>
        <taxon>Sar</taxon>
        <taxon>Stramenopiles</taxon>
        <taxon>Oomycota</taxon>
        <taxon>Saprolegniomycetes</taxon>
        <taxon>Saprolegniales</taxon>
        <taxon>Achlyaceae</taxon>
        <taxon>Achlya</taxon>
    </lineage>
</organism>
<feature type="disulfide bond" evidence="3">
    <location>
        <begin position="97"/>
        <end position="106"/>
    </location>
</feature>
<keyword evidence="1 4" id="KW-0732">Signal</keyword>
<dbReference type="PRINTS" id="PR00011">
    <property type="entry name" value="EGFLAMININ"/>
</dbReference>
<keyword evidence="2 3" id="KW-1015">Disulfide bond</keyword>
<comment type="caution">
    <text evidence="6">The sequence shown here is derived from an EMBL/GenBank/DDBJ whole genome shotgun (WGS) entry which is preliminary data.</text>
</comment>
<dbReference type="SMART" id="SM00181">
    <property type="entry name" value="EGF"/>
    <property type="match status" value="3"/>
</dbReference>
<keyword evidence="3" id="KW-0245">EGF-like domain</keyword>
<dbReference type="InterPro" id="IPR013111">
    <property type="entry name" value="EGF_extracell"/>
</dbReference>
<feature type="chain" id="PRO_5012777173" description="EGF-like domain-containing protein" evidence="4">
    <location>
        <begin position="21"/>
        <end position="680"/>
    </location>
</feature>
<evidence type="ECO:0000256" key="3">
    <source>
        <dbReference type="PROSITE-ProRule" id="PRU00076"/>
    </source>
</evidence>
<proteinExistence type="predicted"/>
<feature type="domain" description="EGF-like" evidence="5">
    <location>
        <begin position="74"/>
        <end position="107"/>
    </location>
</feature>
<evidence type="ECO:0000256" key="1">
    <source>
        <dbReference type="ARBA" id="ARBA00022729"/>
    </source>
</evidence>
<dbReference type="Gene3D" id="2.10.25.10">
    <property type="entry name" value="Laminin"/>
    <property type="match status" value="2"/>
</dbReference>
<evidence type="ECO:0000256" key="4">
    <source>
        <dbReference type="SAM" id="SignalP"/>
    </source>
</evidence>
<dbReference type="PANTHER" id="PTHR14949:SF56">
    <property type="entry name" value="EGF-LIKE-DOMAIN, MULTIPLE 7"/>
    <property type="match status" value="1"/>
</dbReference>
<dbReference type="Proteomes" id="UP000243579">
    <property type="component" value="Unassembled WGS sequence"/>
</dbReference>
<dbReference type="EMBL" id="JNBR01002136">
    <property type="protein sequence ID" value="OQR83551.1"/>
    <property type="molecule type" value="Genomic_DNA"/>
</dbReference>
<dbReference type="STRING" id="1202772.A0A1V9YCU9"/>
<evidence type="ECO:0000313" key="7">
    <source>
        <dbReference type="Proteomes" id="UP000243579"/>
    </source>
</evidence>
<dbReference type="InterPro" id="IPR000742">
    <property type="entry name" value="EGF"/>
</dbReference>
<feature type="disulfide bond" evidence="3">
    <location>
        <begin position="434"/>
        <end position="443"/>
    </location>
</feature>
<sequence>MSRQPLACLILLGAAWLCEGACPVAPGSGRICNGHGDCTPLGECQCHSSAFGFDCSQLYCPRGPAWAGDAIGIDQIHVLAECSNQGTCDRSNGRCACENGFTGKDCSKLACFSACSNSGRCVSMKEYAETKSPYGFTYTTVWDAQSIRGCCHPEIDMLLELCPVGDDPMTMGQVNEMQLLRCTGTGSFQLQFNGQITRPIPSTATAAQLTSLLQNLGGTGALAITYSSGTQLCDSTGANIVSIEFRTRFGPRDGGLTWIRQPPFLVQMVDWQGVATLTGGVAVVAAGGASLGVVFSVVGTKESLPCSNRGYCNSLTGVCSCYLYPMPGYRSSDGYGREGLRGDCGAPDNRNFYGGPIAGCPGYLPCSGHGMCTGSPAYACKCAAGWTSGDCSLRTCPLGYSWFNLPSANNIAHQSLVACSNAGECDPTSGRCECFAPFTGAACEFMRCPQGPDNVAPCAKHGVCLTLSELAAATTIDGVPAQFTYGATPNNPLTWDALKIQGCKCDAGFGGHDCSLRLCPTGDDPVTTGQVDAVQRVQCTAIGGIFQLGFRGFFTDALAFNAPVGDVADALLRLPTVHGIDVVFTQSGACTGGNTMTITFTQDFGNLPTLQFVSDMLAATAPASVTTIVVGTKEEAVCSNHGTCDTTRGVCVCGVGYTSSDGVGGPGNRGDCGYLNPLIH</sequence>
<accession>A0A1V9YCU9</accession>
<protein>
    <recommendedName>
        <fullName evidence="5">EGF-like domain-containing protein</fullName>
    </recommendedName>
</protein>
<dbReference type="PROSITE" id="PS01186">
    <property type="entry name" value="EGF_2"/>
    <property type="match status" value="3"/>
</dbReference>
<dbReference type="AlphaFoldDB" id="A0A1V9YCU9"/>
<keyword evidence="7" id="KW-1185">Reference proteome</keyword>
<dbReference type="OrthoDB" id="6130531at2759"/>
<evidence type="ECO:0000256" key="2">
    <source>
        <dbReference type="ARBA" id="ARBA00023157"/>
    </source>
</evidence>
<dbReference type="Pfam" id="PF07974">
    <property type="entry name" value="EGF_2"/>
    <property type="match status" value="2"/>
</dbReference>
<evidence type="ECO:0000313" key="6">
    <source>
        <dbReference type="EMBL" id="OQR83551.1"/>
    </source>
</evidence>
<feature type="domain" description="EGF-like" evidence="5">
    <location>
        <begin position="410"/>
        <end position="444"/>
    </location>
</feature>